<gene>
    <name evidence="1" type="ORF">phiMK_06</name>
</gene>
<keyword evidence="2" id="KW-1185">Reference proteome</keyword>
<dbReference type="KEGG" id="vg:29068005"/>
<protein>
    <submittedName>
        <fullName evidence="1">Uncharacterized protein</fullName>
    </submittedName>
</protein>
<reference evidence="1 2" key="1">
    <citation type="submission" date="2016-02" db="EMBL/GenBank/DDBJ databases">
        <title>Genomic analysis of phiMK: A new Felix01like virus infecting Pseudomonas aeruginosa.</title>
        <authorList>
            <person name="Magill D.J."/>
            <person name="Krylov V.N."/>
            <person name="Shaburova O.V."/>
            <person name="Pleteneva E.A."/>
            <person name="McGrath J.W."/>
            <person name="Quinn J.P."/>
            <person name="Kulakov L.A."/>
        </authorList>
    </citation>
    <scope>NUCLEOTIDE SEQUENCE [LARGE SCALE GENOMIC DNA]</scope>
</reference>
<proteinExistence type="predicted"/>
<dbReference type="EMBL" id="KU761955">
    <property type="protein sequence ID" value="AMQ66193.1"/>
    <property type="molecule type" value="Genomic_DNA"/>
</dbReference>
<accession>A0A142F0F6</accession>
<organism evidence="1 2">
    <name type="scientific">Pseudomonas phage phiMK</name>
    <dbReference type="NCBI Taxonomy" id="1815957"/>
    <lineage>
        <taxon>Viruses</taxon>
        <taxon>Duplodnaviria</taxon>
        <taxon>Heunggongvirae</taxon>
        <taxon>Uroviricota</taxon>
        <taxon>Caudoviricetes</taxon>
        <taxon>Vandenendeviridae</taxon>
        <taxon>Skurskavirinae</taxon>
        <taxon>Pakpunavirus</taxon>
        <taxon>Pakpunavirus MK</taxon>
    </lineage>
</organism>
<dbReference type="Proteomes" id="UP000203514">
    <property type="component" value="Segment"/>
</dbReference>
<name>A0A142F0F6_9CAUD</name>
<dbReference type="GeneID" id="29068005"/>
<evidence type="ECO:0000313" key="1">
    <source>
        <dbReference type="EMBL" id="AMQ66193.1"/>
    </source>
</evidence>
<sequence length="48" mass="5582">MRTAYLDNLNSAIKGECIRHQQGRKPSKLAIRRLMKLARYLSRSIHGE</sequence>
<evidence type="ECO:0000313" key="2">
    <source>
        <dbReference type="Proteomes" id="UP000203514"/>
    </source>
</evidence>
<dbReference type="RefSeq" id="YP_009291073.1">
    <property type="nucleotide sequence ID" value="NC_031110.1"/>
</dbReference>